<evidence type="ECO:0000313" key="2">
    <source>
        <dbReference type="EMBL" id="SEQ60522.1"/>
    </source>
</evidence>
<keyword evidence="3" id="KW-1185">Reference proteome</keyword>
<evidence type="ECO:0000256" key="1">
    <source>
        <dbReference type="SAM" id="SignalP"/>
    </source>
</evidence>
<proteinExistence type="predicted"/>
<dbReference type="AlphaFoldDB" id="A0A1H9HE20"/>
<evidence type="ECO:0008006" key="4">
    <source>
        <dbReference type="Google" id="ProtNLM"/>
    </source>
</evidence>
<dbReference type="RefSeq" id="WP_093661101.1">
    <property type="nucleotide sequence ID" value="NZ_FOET01000011.1"/>
</dbReference>
<dbReference type="EMBL" id="FOET01000011">
    <property type="protein sequence ID" value="SEQ60522.1"/>
    <property type="molecule type" value="Genomic_DNA"/>
</dbReference>
<reference evidence="2 3" key="1">
    <citation type="submission" date="2016-10" db="EMBL/GenBank/DDBJ databases">
        <authorList>
            <person name="de Groot N.N."/>
        </authorList>
    </citation>
    <scope>NUCLEOTIDE SEQUENCE [LARGE SCALE GENOMIC DNA]</scope>
    <source>
        <strain evidence="2 3">CGMCC 4.3519</strain>
    </source>
</reference>
<keyword evidence="1" id="KW-0732">Signal</keyword>
<dbReference type="Proteomes" id="UP000199055">
    <property type="component" value="Unassembled WGS sequence"/>
</dbReference>
<name>A0A1H9HE20_9ACTN</name>
<evidence type="ECO:0000313" key="3">
    <source>
        <dbReference type="Proteomes" id="UP000199055"/>
    </source>
</evidence>
<accession>A0A1H9HE20</accession>
<feature type="chain" id="PRO_5038469777" description="Lipoprotein" evidence="1">
    <location>
        <begin position="26"/>
        <end position="191"/>
    </location>
</feature>
<protein>
    <recommendedName>
        <fullName evidence="4">Lipoprotein</fullName>
    </recommendedName>
</protein>
<feature type="signal peptide" evidence="1">
    <location>
        <begin position="1"/>
        <end position="25"/>
    </location>
</feature>
<dbReference type="STRING" id="403935.SAMN05216481_1115"/>
<dbReference type="PROSITE" id="PS51257">
    <property type="entry name" value="PROKAR_LIPOPROTEIN"/>
    <property type="match status" value="1"/>
</dbReference>
<organism evidence="2 3">
    <name type="scientific">Streptomyces radiopugnans</name>
    <dbReference type="NCBI Taxonomy" id="403935"/>
    <lineage>
        <taxon>Bacteria</taxon>
        <taxon>Bacillati</taxon>
        <taxon>Actinomycetota</taxon>
        <taxon>Actinomycetes</taxon>
        <taxon>Kitasatosporales</taxon>
        <taxon>Streptomycetaceae</taxon>
        <taxon>Streptomyces</taxon>
    </lineage>
</organism>
<sequence length="191" mass="19585">MSTVARTAARALPALAAAALLPLLAGCGGQEAGGAAAPEGWGTLETERLSVAYPGGYRELGEAERGEHNDAAAVLTEGGRTTGMVSVQLDFMKAGDADMAATGAEARVQLGATPTGREDVEVEGTDEARRIDYEFTSGGERGTPAKGTRMRGVMVAGLDSRDKAFLVTVDTVEGGLSEADLDRIVGSVTVR</sequence>
<gene>
    <name evidence="2" type="ORF">SAMN05216481_1115</name>
</gene>